<evidence type="ECO:0000256" key="2">
    <source>
        <dbReference type="SAM" id="Phobius"/>
    </source>
</evidence>
<evidence type="ECO:0008006" key="5">
    <source>
        <dbReference type="Google" id="ProtNLM"/>
    </source>
</evidence>
<proteinExistence type="predicted"/>
<organism evidence="3 4">
    <name type="scientific">Sphaerisporangium album</name>
    <dbReference type="NCBI Taxonomy" id="509200"/>
    <lineage>
        <taxon>Bacteria</taxon>
        <taxon>Bacillati</taxon>
        <taxon>Actinomycetota</taxon>
        <taxon>Actinomycetes</taxon>
        <taxon>Streptosporangiales</taxon>
        <taxon>Streptosporangiaceae</taxon>
        <taxon>Sphaerisporangium</taxon>
    </lineage>
</organism>
<evidence type="ECO:0000313" key="4">
    <source>
        <dbReference type="Proteomes" id="UP000253094"/>
    </source>
</evidence>
<keyword evidence="4" id="KW-1185">Reference proteome</keyword>
<dbReference type="RefSeq" id="WP_114030373.1">
    <property type="nucleotide sequence ID" value="NZ_QOIL01000011.1"/>
</dbReference>
<sequence>MGGRESTVKAAWIGAIATVLAATIGAYSAFTGSRSAGPEPSTPTEHTDVDGPAPTRPVPHSPDGRGAPLAGTWTGTATHPTAGVEFPVNIWMPDTIASGTESGTMRWGSDLHCWARLKWAGGSAKKATLTLNEVTGASCYAGTLTLVRQEAGGLYFEVTREGENGPRYLGRLKPQ</sequence>
<protein>
    <recommendedName>
        <fullName evidence="5">Serine/threonine protein kinase</fullName>
    </recommendedName>
</protein>
<gene>
    <name evidence="3" type="ORF">DQ384_19925</name>
</gene>
<keyword evidence="2" id="KW-0812">Transmembrane</keyword>
<evidence type="ECO:0000256" key="1">
    <source>
        <dbReference type="SAM" id="MobiDB-lite"/>
    </source>
</evidence>
<keyword evidence="2" id="KW-1133">Transmembrane helix</keyword>
<dbReference type="Proteomes" id="UP000253094">
    <property type="component" value="Unassembled WGS sequence"/>
</dbReference>
<comment type="caution">
    <text evidence="3">The sequence shown here is derived from an EMBL/GenBank/DDBJ whole genome shotgun (WGS) entry which is preliminary data.</text>
</comment>
<evidence type="ECO:0000313" key="3">
    <source>
        <dbReference type="EMBL" id="RCG29337.1"/>
    </source>
</evidence>
<accession>A0A367FI03</accession>
<feature type="region of interest" description="Disordered" evidence="1">
    <location>
        <begin position="32"/>
        <end position="78"/>
    </location>
</feature>
<dbReference type="EMBL" id="QOIL01000011">
    <property type="protein sequence ID" value="RCG29337.1"/>
    <property type="molecule type" value="Genomic_DNA"/>
</dbReference>
<name>A0A367FI03_9ACTN</name>
<dbReference type="AlphaFoldDB" id="A0A367FI03"/>
<reference evidence="3 4" key="1">
    <citation type="submission" date="2018-06" db="EMBL/GenBank/DDBJ databases">
        <title>Sphaerisporangium craniellae sp. nov., isolated from a marine sponge in the South China Sea.</title>
        <authorList>
            <person name="Li L."/>
        </authorList>
    </citation>
    <scope>NUCLEOTIDE SEQUENCE [LARGE SCALE GENOMIC DNA]</scope>
    <source>
        <strain evidence="3 4">CCTCC AA 208026</strain>
    </source>
</reference>
<keyword evidence="2" id="KW-0472">Membrane</keyword>
<feature type="transmembrane region" description="Helical" evidence="2">
    <location>
        <begin position="12"/>
        <end position="30"/>
    </location>
</feature>